<keyword evidence="7" id="KW-0805">Transcription regulation</keyword>
<evidence type="ECO:0000313" key="15">
    <source>
        <dbReference type="Proteomes" id="UP000030671"/>
    </source>
</evidence>
<dbReference type="PANTHER" id="PTHR10625">
    <property type="entry name" value="HISTONE DEACETYLASE HDAC1-RELATED"/>
    <property type="match status" value="1"/>
</dbReference>
<evidence type="ECO:0000256" key="9">
    <source>
        <dbReference type="ARBA" id="ARBA00023242"/>
    </source>
</evidence>
<evidence type="ECO:0000256" key="10">
    <source>
        <dbReference type="ARBA" id="ARBA00048287"/>
    </source>
</evidence>
<keyword evidence="9" id="KW-0539">Nucleus</keyword>
<dbReference type="PANTHER" id="PTHR10625:SF5">
    <property type="entry name" value="HISTONE DEACETYLASE"/>
    <property type="match status" value="1"/>
</dbReference>
<evidence type="ECO:0000256" key="4">
    <source>
        <dbReference type="ARBA" id="ARBA00022491"/>
    </source>
</evidence>
<dbReference type="GO" id="GO:0040029">
    <property type="term" value="P:epigenetic regulation of gene expression"/>
    <property type="evidence" value="ECO:0007669"/>
    <property type="project" value="TreeGrafter"/>
</dbReference>
<evidence type="ECO:0000313" key="14">
    <source>
        <dbReference type="EMBL" id="ETW78721.1"/>
    </source>
</evidence>
<dbReference type="InterPro" id="IPR023801">
    <property type="entry name" value="His_deacetylse_dom"/>
</dbReference>
<feature type="region of interest" description="Disordered" evidence="11">
    <location>
        <begin position="1"/>
        <end position="26"/>
    </location>
</feature>
<sequence>MDVDVRPVTDNAAVSRGASEEGRASSVPVPASDLAVGFVYAPEMLLHSFESSDPEADHPERPERIAKIHEILMENGCIVRMKKIPIRRVKREEVLLVHSELHWNSVLKLQSLTPQDIVNSEQYYNDLSLYVHVETPNSARLSCGGVIEAALAVARNELKKSFAIVRPPGHHAEPDKAMGFCFFNNVAVAAKVVQQMTPIKRILILDWDVHHGNGTQRAFNDDPSVLYISLHRYDGGQFYPCGSFGSLVSCGEGAGLGYSVNIPWPEKGMRDADYIHAFQKIVMPIALEFAPELVIISAGFDAADGDELGQCHVTPAGYAHMTHMLSGLAGGRLVVALEGGYNLESISASALAVGRTILGESPPEMPPLVASENATETVWQVAMEQSKYWKNIDPKACEPREDIEEITFSIPELLKAHRQEYMYRQFDMLEVPLMDDEHQERFSSQVMCSADLMDNDVLVIFAHEFGNLRVELANSATCDLRMEHGYLIDVSKQIVEWVRQEGYALLDVNLFPKPPLLRQHPYAPKSSEEYAREVMVYLWDNYVMLSNAKRIILLGHGPGVIAVSELLDHRTTAVQRYVQLVIQIVGYAKIPLIPRKDTEVTSWYGKHSLVIVPEDHQIFRASKKILQRHGKVVQIGK</sequence>
<dbReference type="OrthoDB" id="424012at2759"/>
<dbReference type="Proteomes" id="UP000030671">
    <property type="component" value="Unassembled WGS sequence"/>
</dbReference>
<dbReference type="AlphaFoldDB" id="W4K0R7"/>
<dbReference type="STRING" id="747525.W4K0R7"/>
<accession>W4K0R7</accession>
<dbReference type="EC" id="3.5.1.98" evidence="3"/>
<dbReference type="GO" id="GO:0141221">
    <property type="term" value="F:histone deacetylase activity, hydrolytic mechanism"/>
    <property type="evidence" value="ECO:0007669"/>
    <property type="project" value="UniProtKB-EC"/>
</dbReference>
<dbReference type="InParanoid" id="W4K0R7"/>
<evidence type="ECO:0000256" key="11">
    <source>
        <dbReference type="SAM" id="MobiDB-lite"/>
    </source>
</evidence>
<dbReference type="InterPro" id="IPR037138">
    <property type="entry name" value="His_deacetylse_dom_sf"/>
</dbReference>
<keyword evidence="4" id="KW-0678">Repressor</keyword>
<feature type="domain" description="Histone deacetylase" evidence="12">
    <location>
        <begin position="58"/>
        <end position="353"/>
    </location>
</feature>
<dbReference type="InterPro" id="IPR019154">
    <property type="entry name" value="Arb2-like_domain"/>
</dbReference>
<dbReference type="PRINTS" id="PR01270">
    <property type="entry name" value="HDASUPER"/>
</dbReference>
<evidence type="ECO:0000256" key="6">
    <source>
        <dbReference type="ARBA" id="ARBA00022853"/>
    </source>
</evidence>
<organism evidence="14 15">
    <name type="scientific">Heterobasidion irregulare (strain TC 32-1)</name>
    <dbReference type="NCBI Taxonomy" id="747525"/>
    <lineage>
        <taxon>Eukaryota</taxon>
        <taxon>Fungi</taxon>
        <taxon>Dikarya</taxon>
        <taxon>Basidiomycota</taxon>
        <taxon>Agaricomycotina</taxon>
        <taxon>Agaricomycetes</taxon>
        <taxon>Russulales</taxon>
        <taxon>Bondarzewiaceae</taxon>
        <taxon>Heterobasidion</taxon>
        <taxon>Heterobasidion annosum species complex</taxon>
    </lineage>
</organism>
<keyword evidence="5" id="KW-0378">Hydrolase</keyword>
<dbReference type="FunFam" id="3.40.800.20:FF:000005">
    <property type="entry name" value="histone deacetylase 6"/>
    <property type="match status" value="1"/>
</dbReference>
<evidence type="ECO:0000256" key="1">
    <source>
        <dbReference type="ARBA" id="ARBA00004123"/>
    </source>
</evidence>
<evidence type="ECO:0000256" key="7">
    <source>
        <dbReference type="ARBA" id="ARBA00023015"/>
    </source>
</evidence>
<evidence type="ECO:0000256" key="3">
    <source>
        <dbReference type="ARBA" id="ARBA00012111"/>
    </source>
</evidence>
<dbReference type="Gene3D" id="3.40.800.20">
    <property type="entry name" value="Histone deacetylase domain"/>
    <property type="match status" value="1"/>
</dbReference>
<protein>
    <recommendedName>
        <fullName evidence="3">histone deacetylase</fullName>
        <ecNumber evidence="3">3.5.1.98</ecNumber>
    </recommendedName>
</protein>
<comment type="catalytic activity">
    <reaction evidence="10">
        <text>N(6)-acetyl-L-lysyl-[histone] + H2O = L-lysyl-[histone] + acetate</text>
        <dbReference type="Rhea" id="RHEA:58196"/>
        <dbReference type="Rhea" id="RHEA-COMP:9845"/>
        <dbReference type="Rhea" id="RHEA-COMP:11338"/>
        <dbReference type="ChEBI" id="CHEBI:15377"/>
        <dbReference type="ChEBI" id="CHEBI:29969"/>
        <dbReference type="ChEBI" id="CHEBI:30089"/>
        <dbReference type="ChEBI" id="CHEBI:61930"/>
        <dbReference type="EC" id="3.5.1.98"/>
    </reaction>
</comment>
<gene>
    <name evidence="14" type="ORF">HETIRDRAFT_324562</name>
</gene>
<dbReference type="EMBL" id="KI925461">
    <property type="protein sequence ID" value="ETW78721.1"/>
    <property type="molecule type" value="Genomic_DNA"/>
</dbReference>
<keyword evidence="6" id="KW-0156">Chromatin regulator</keyword>
<evidence type="ECO:0000256" key="5">
    <source>
        <dbReference type="ARBA" id="ARBA00022801"/>
    </source>
</evidence>
<dbReference type="KEGG" id="hir:HETIRDRAFT_324562"/>
<dbReference type="GeneID" id="20671063"/>
<dbReference type="InterPro" id="IPR000286">
    <property type="entry name" value="HDACs"/>
</dbReference>
<evidence type="ECO:0000259" key="13">
    <source>
        <dbReference type="Pfam" id="PF09757"/>
    </source>
</evidence>
<dbReference type="Pfam" id="PF09757">
    <property type="entry name" value="Arb2-like"/>
    <property type="match status" value="1"/>
</dbReference>
<reference evidence="14 15" key="1">
    <citation type="journal article" date="2012" name="New Phytol.">
        <title>Insight into trade-off between wood decay and parasitism from the genome of a fungal forest pathogen.</title>
        <authorList>
            <person name="Olson A."/>
            <person name="Aerts A."/>
            <person name="Asiegbu F."/>
            <person name="Belbahri L."/>
            <person name="Bouzid O."/>
            <person name="Broberg A."/>
            <person name="Canback B."/>
            <person name="Coutinho P.M."/>
            <person name="Cullen D."/>
            <person name="Dalman K."/>
            <person name="Deflorio G."/>
            <person name="van Diepen L.T."/>
            <person name="Dunand C."/>
            <person name="Duplessis S."/>
            <person name="Durling M."/>
            <person name="Gonthier P."/>
            <person name="Grimwood J."/>
            <person name="Fossdal C.G."/>
            <person name="Hansson D."/>
            <person name="Henrissat B."/>
            <person name="Hietala A."/>
            <person name="Himmelstrand K."/>
            <person name="Hoffmeister D."/>
            <person name="Hogberg N."/>
            <person name="James T.Y."/>
            <person name="Karlsson M."/>
            <person name="Kohler A."/>
            <person name="Kues U."/>
            <person name="Lee Y.H."/>
            <person name="Lin Y.C."/>
            <person name="Lind M."/>
            <person name="Lindquist E."/>
            <person name="Lombard V."/>
            <person name="Lucas S."/>
            <person name="Lunden K."/>
            <person name="Morin E."/>
            <person name="Murat C."/>
            <person name="Park J."/>
            <person name="Raffaello T."/>
            <person name="Rouze P."/>
            <person name="Salamov A."/>
            <person name="Schmutz J."/>
            <person name="Solheim H."/>
            <person name="Stahlberg J."/>
            <person name="Velez H."/>
            <person name="de Vries R.P."/>
            <person name="Wiebenga A."/>
            <person name="Woodward S."/>
            <person name="Yakovlev I."/>
            <person name="Garbelotto M."/>
            <person name="Martin F."/>
            <person name="Grigoriev I.V."/>
            <person name="Stenlid J."/>
        </authorList>
    </citation>
    <scope>NUCLEOTIDE SEQUENCE [LARGE SCALE GENOMIC DNA]</scope>
    <source>
        <strain evidence="14 15">TC 32-1</strain>
    </source>
</reference>
<name>W4K0R7_HETIT</name>
<dbReference type="Pfam" id="PF00850">
    <property type="entry name" value="Hist_deacetyl"/>
    <property type="match status" value="1"/>
</dbReference>
<comment type="subcellular location">
    <subcellularLocation>
        <location evidence="1">Nucleus</location>
    </subcellularLocation>
</comment>
<keyword evidence="15" id="KW-1185">Reference proteome</keyword>
<proteinExistence type="inferred from homology"/>
<dbReference type="RefSeq" id="XP_009549035.1">
    <property type="nucleotide sequence ID" value="XM_009550740.1"/>
</dbReference>
<dbReference type="InterPro" id="IPR023696">
    <property type="entry name" value="Ureohydrolase_dom_sf"/>
</dbReference>
<dbReference type="HOGENOM" id="CLU_007727_4_3_1"/>
<feature type="domain" description="Arb2-like" evidence="13">
    <location>
        <begin position="413"/>
        <end position="634"/>
    </location>
</feature>
<dbReference type="FunCoup" id="W4K0R7">
    <property type="interactions" value="73"/>
</dbReference>
<dbReference type="eggNOG" id="KOG1343">
    <property type="taxonomic scope" value="Eukaryota"/>
</dbReference>
<evidence type="ECO:0000256" key="2">
    <source>
        <dbReference type="ARBA" id="ARBA00007738"/>
    </source>
</evidence>
<dbReference type="SUPFAM" id="SSF52768">
    <property type="entry name" value="Arginase/deacetylase"/>
    <property type="match status" value="1"/>
</dbReference>
<evidence type="ECO:0000259" key="12">
    <source>
        <dbReference type="Pfam" id="PF00850"/>
    </source>
</evidence>
<evidence type="ECO:0000256" key="8">
    <source>
        <dbReference type="ARBA" id="ARBA00023163"/>
    </source>
</evidence>
<keyword evidence="8" id="KW-0804">Transcription</keyword>
<dbReference type="GO" id="GO:0000118">
    <property type="term" value="C:histone deacetylase complex"/>
    <property type="evidence" value="ECO:0007669"/>
    <property type="project" value="TreeGrafter"/>
</dbReference>
<comment type="similarity">
    <text evidence="2">Belongs to the histone deacetylase family. HD type 2 subfamily.</text>
</comment>